<reference evidence="2 3" key="1">
    <citation type="journal article" date="2017" name="Gigascience">
        <title>Draft genome of the honey bee ectoparasitic mite, Tropilaelaps mercedesae, is shaped by the parasitic life history.</title>
        <authorList>
            <person name="Dong X."/>
            <person name="Armstrong S.D."/>
            <person name="Xia D."/>
            <person name="Makepeace B.L."/>
            <person name="Darby A.C."/>
            <person name="Kadowaki T."/>
        </authorList>
    </citation>
    <scope>NUCLEOTIDE SEQUENCE [LARGE SCALE GENOMIC DNA]</scope>
    <source>
        <strain evidence="2">Wuxi-XJTLU</strain>
    </source>
</reference>
<accession>A0A1V9XPM9</accession>
<dbReference type="InParanoid" id="A0A1V9XPM9"/>
<organism evidence="2 3">
    <name type="scientific">Tropilaelaps mercedesae</name>
    <dbReference type="NCBI Taxonomy" id="418985"/>
    <lineage>
        <taxon>Eukaryota</taxon>
        <taxon>Metazoa</taxon>
        <taxon>Ecdysozoa</taxon>
        <taxon>Arthropoda</taxon>
        <taxon>Chelicerata</taxon>
        <taxon>Arachnida</taxon>
        <taxon>Acari</taxon>
        <taxon>Parasitiformes</taxon>
        <taxon>Mesostigmata</taxon>
        <taxon>Gamasina</taxon>
        <taxon>Dermanyssoidea</taxon>
        <taxon>Laelapidae</taxon>
        <taxon>Tropilaelaps</taxon>
    </lineage>
</organism>
<sequence length="258" mass="27098">MPDQQLFPFAIINPTARRESLVVPRVRCTPSSSAVSIGNQPILTGPLAPQSPVSPIIPLRPQNTPSQLQLAAQTPQEAEEWVAAIQSRISASSLDIEGLDLEGCSSYVPIESASDHQNAISQTLQLLDELLRGAPIVMESNDNAGIGSGPSANIAACAGVAGCADAVALAAGADGAPQLQTKAQLQGTALGSAGEEVTSSGVTGGAKPKLHTSWSEEEREQHANIMAHQQALRRATHLRQRKISTELKVSTQWSYAFI</sequence>
<keyword evidence="3" id="KW-1185">Reference proteome</keyword>
<protein>
    <submittedName>
        <fullName evidence="2">Fibroblast growth factor receptor 3-like</fullName>
    </submittedName>
</protein>
<feature type="domain" description="PH" evidence="1">
    <location>
        <begin position="59"/>
        <end position="90"/>
    </location>
</feature>
<dbReference type="EMBL" id="MNPL01006330">
    <property type="protein sequence ID" value="OQR75469.1"/>
    <property type="molecule type" value="Genomic_DNA"/>
</dbReference>
<gene>
    <name evidence="2" type="ORF">BIW11_03256</name>
</gene>
<dbReference type="Proteomes" id="UP000192247">
    <property type="component" value="Unassembled WGS sequence"/>
</dbReference>
<evidence type="ECO:0000313" key="3">
    <source>
        <dbReference type="Proteomes" id="UP000192247"/>
    </source>
</evidence>
<dbReference type="AlphaFoldDB" id="A0A1V9XPM9"/>
<comment type="caution">
    <text evidence="2">The sequence shown here is derived from an EMBL/GenBank/DDBJ whole genome shotgun (WGS) entry which is preliminary data.</text>
</comment>
<dbReference type="OrthoDB" id="6499961at2759"/>
<keyword evidence="2" id="KW-0675">Receptor</keyword>
<evidence type="ECO:0000259" key="1">
    <source>
        <dbReference type="PROSITE" id="PS50003"/>
    </source>
</evidence>
<evidence type="ECO:0000313" key="2">
    <source>
        <dbReference type="EMBL" id="OQR75469.1"/>
    </source>
</evidence>
<dbReference type="PROSITE" id="PS50003">
    <property type="entry name" value="PH_DOMAIN"/>
    <property type="match status" value="1"/>
</dbReference>
<proteinExistence type="predicted"/>
<name>A0A1V9XPM9_9ACAR</name>
<dbReference type="InterPro" id="IPR001849">
    <property type="entry name" value="PH_domain"/>
</dbReference>